<dbReference type="EMBL" id="JADBJN010000004">
    <property type="protein sequence ID" value="KAG5667922.1"/>
    <property type="molecule type" value="Genomic_DNA"/>
</dbReference>
<dbReference type="Proteomes" id="UP001107558">
    <property type="component" value="Chromosome 4"/>
</dbReference>
<comment type="caution">
    <text evidence="2">The sequence shown here is derived from an EMBL/GenBank/DDBJ whole genome shotgun (WGS) entry which is preliminary data.</text>
</comment>
<feature type="signal peptide" evidence="1">
    <location>
        <begin position="1"/>
        <end position="19"/>
    </location>
</feature>
<proteinExistence type="predicted"/>
<name>A0A9J6BDY3_POLVA</name>
<reference evidence="2" key="1">
    <citation type="submission" date="2021-03" db="EMBL/GenBank/DDBJ databases">
        <title>Chromosome level genome of the anhydrobiotic midge Polypedilum vanderplanki.</title>
        <authorList>
            <person name="Yoshida Y."/>
            <person name="Kikawada T."/>
            <person name="Gusev O."/>
        </authorList>
    </citation>
    <scope>NUCLEOTIDE SEQUENCE</scope>
    <source>
        <strain evidence="2">NIAS01</strain>
        <tissue evidence="2">Whole body or cell culture</tissue>
    </source>
</reference>
<keyword evidence="1" id="KW-0732">Signal</keyword>
<feature type="chain" id="PRO_5039892625" evidence="1">
    <location>
        <begin position="20"/>
        <end position="163"/>
    </location>
</feature>
<evidence type="ECO:0000313" key="3">
    <source>
        <dbReference type="Proteomes" id="UP001107558"/>
    </source>
</evidence>
<evidence type="ECO:0000256" key="1">
    <source>
        <dbReference type="SAM" id="SignalP"/>
    </source>
</evidence>
<keyword evidence="3" id="KW-1185">Reference proteome</keyword>
<organism evidence="2 3">
    <name type="scientific">Polypedilum vanderplanki</name>
    <name type="common">Sleeping chironomid midge</name>
    <dbReference type="NCBI Taxonomy" id="319348"/>
    <lineage>
        <taxon>Eukaryota</taxon>
        <taxon>Metazoa</taxon>
        <taxon>Ecdysozoa</taxon>
        <taxon>Arthropoda</taxon>
        <taxon>Hexapoda</taxon>
        <taxon>Insecta</taxon>
        <taxon>Pterygota</taxon>
        <taxon>Neoptera</taxon>
        <taxon>Endopterygota</taxon>
        <taxon>Diptera</taxon>
        <taxon>Nematocera</taxon>
        <taxon>Chironomoidea</taxon>
        <taxon>Chironomidae</taxon>
        <taxon>Chironominae</taxon>
        <taxon>Polypedilum</taxon>
        <taxon>Polypedilum</taxon>
    </lineage>
</organism>
<dbReference type="AlphaFoldDB" id="A0A9J6BDY3"/>
<evidence type="ECO:0000313" key="2">
    <source>
        <dbReference type="EMBL" id="KAG5667922.1"/>
    </source>
</evidence>
<accession>A0A9J6BDY3</accession>
<sequence length="163" mass="18359">MKSLILFMFILFNCELTLAGSDAIVAFKLIPVDVLQHSSAQNSVETFNNNINNTLNEVIEKFNQIIENKTLSSEEAILQVENVRDQAEIHVNDLLNQLLVYLSGIIQVNFGTFKEAISSNQTLPEDISKIIEFGRVSIFKADAINEAITGRAYEFVFKFLNKV</sequence>
<gene>
    <name evidence="2" type="ORF">PVAND_015887</name>
</gene>
<protein>
    <submittedName>
        <fullName evidence="2">Uncharacterized protein</fullName>
    </submittedName>
</protein>